<keyword evidence="3" id="KW-0539">Nucleus</keyword>
<organism evidence="6 7">
    <name type="scientific">Lupinus luteus</name>
    <name type="common">European yellow lupine</name>
    <dbReference type="NCBI Taxonomy" id="3873"/>
    <lineage>
        <taxon>Eukaryota</taxon>
        <taxon>Viridiplantae</taxon>
        <taxon>Streptophyta</taxon>
        <taxon>Embryophyta</taxon>
        <taxon>Tracheophyta</taxon>
        <taxon>Spermatophyta</taxon>
        <taxon>Magnoliopsida</taxon>
        <taxon>eudicotyledons</taxon>
        <taxon>Gunneridae</taxon>
        <taxon>Pentapetalae</taxon>
        <taxon>rosids</taxon>
        <taxon>fabids</taxon>
        <taxon>Fabales</taxon>
        <taxon>Fabaceae</taxon>
        <taxon>Papilionoideae</taxon>
        <taxon>50 kb inversion clade</taxon>
        <taxon>genistoids sensu lato</taxon>
        <taxon>core genistoids</taxon>
        <taxon>Genisteae</taxon>
        <taxon>Lupinus</taxon>
    </lineage>
</organism>
<name>A0AAV1W9H5_LUPLU</name>
<dbReference type="PANTHER" id="PTHR15410:SF2">
    <property type="entry name" value="HIRA-INTERACTING PROTEIN 3"/>
    <property type="match status" value="1"/>
</dbReference>
<dbReference type="AlphaFoldDB" id="A0AAV1W9H5"/>
<dbReference type="PANTHER" id="PTHR15410">
    <property type="entry name" value="HIRA-INTERACTING PROTEIN 3"/>
    <property type="match status" value="1"/>
</dbReference>
<evidence type="ECO:0000256" key="3">
    <source>
        <dbReference type="ARBA" id="ARBA00023242"/>
    </source>
</evidence>
<keyword evidence="7" id="KW-1185">Reference proteome</keyword>
<protein>
    <recommendedName>
        <fullName evidence="5">Histone chaperone domain-containing protein</fullName>
    </recommendedName>
</protein>
<dbReference type="GO" id="GO:0005634">
    <property type="term" value="C:nucleus"/>
    <property type="evidence" value="ECO:0007669"/>
    <property type="project" value="UniProtKB-SubCell"/>
</dbReference>
<evidence type="ECO:0000256" key="4">
    <source>
        <dbReference type="SAM" id="MobiDB-lite"/>
    </source>
</evidence>
<evidence type="ECO:0000259" key="5">
    <source>
        <dbReference type="SMART" id="SM01082"/>
    </source>
</evidence>
<evidence type="ECO:0000313" key="7">
    <source>
        <dbReference type="Proteomes" id="UP001497480"/>
    </source>
</evidence>
<dbReference type="Proteomes" id="UP001497480">
    <property type="component" value="Unassembled WGS sequence"/>
</dbReference>
<dbReference type="InterPro" id="IPR037647">
    <property type="entry name" value="HIRIP3"/>
</dbReference>
<reference evidence="6 7" key="1">
    <citation type="submission" date="2024-03" db="EMBL/GenBank/DDBJ databases">
        <authorList>
            <person name="Martinez-Hernandez J."/>
        </authorList>
    </citation>
    <scope>NUCLEOTIDE SEQUENCE [LARGE SCALE GENOMIC DNA]</scope>
</reference>
<comment type="subcellular location">
    <subcellularLocation>
        <location evidence="1">Nucleus</location>
    </subcellularLocation>
</comment>
<dbReference type="InterPro" id="IPR019098">
    <property type="entry name" value="Histone_chaperone_domain_CHZ"/>
</dbReference>
<gene>
    <name evidence="6" type="ORF">LLUT_LOCUS6577</name>
</gene>
<comment type="caution">
    <text evidence="6">The sequence shown here is derived from an EMBL/GenBank/DDBJ whole genome shotgun (WGS) entry which is preliminary data.</text>
</comment>
<dbReference type="SMART" id="SM01082">
    <property type="entry name" value="CHZ"/>
    <property type="match status" value="1"/>
</dbReference>
<accession>A0AAV1W9H5</accession>
<proteinExistence type="predicted"/>
<keyword evidence="2" id="KW-0143">Chaperone</keyword>
<dbReference type="Pfam" id="PF09649">
    <property type="entry name" value="CHZ"/>
    <property type="match status" value="1"/>
</dbReference>
<dbReference type="EMBL" id="CAXHTB010000004">
    <property type="protein sequence ID" value="CAL0305517.1"/>
    <property type="molecule type" value="Genomic_DNA"/>
</dbReference>
<evidence type="ECO:0000256" key="1">
    <source>
        <dbReference type="ARBA" id="ARBA00004123"/>
    </source>
</evidence>
<feature type="region of interest" description="Disordered" evidence="4">
    <location>
        <begin position="22"/>
        <end position="112"/>
    </location>
</feature>
<evidence type="ECO:0000313" key="6">
    <source>
        <dbReference type="EMBL" id="CAL0305517.1"/>
    </source>
</evidence>
<evidence type="ECO:0000256" key="2">
    <source>
        <dbReference type="ARBA" id="ARBA00023186"/>
    </source>
</evidence>
<feature type="domain" description="Histone chaperone" evidence="5">
    <location>
        <begin position="43"/>
        <end position="79"/>
    </location>
</feature>
<sequence length="144" mass="16627">MWNEVLENRHEGQLIKELEEILSREGLSSNPSEKEIKEVRRKKDRAKELEGIDMSNIMSSSRSRRSTTSFLAPLHLKPKTLEKTNGNGAKDSGNDDKDDEGNDDERMKKTKKIVVTMRRARVKNLIKMKRTVTELNSGRFRSIK</sequence>